<gene>
    <name evidence="1" type="ORF">TVAG_420230</name>
</gene>
<protein>
    <submittedName>
        <fullName evidence="1">Uncharacterized protein</fullName>
    </submittedName>
</protein>
<dbReference type="EMBL" id="DS113358">
    <property type="protein sequence ID" value="EAY09401.1"/>
    <property type="molecule type" value="Genomic_DNA"/>
</dbReference>
<keyword evidence="2" id="KW-1185">Reference proteome</keyword>
<accession>A2ED46</accession>
<dbReference type="Proteomes" id="UP000001542">
    <property type="component" value="Unassembled WGS sequence"/>
</dbReference>
<dbReference type="InParanoid" id="A2ED46"/>
<name>A2ED46_TRIV3</name>
<organism evidence="1 2">
    <name type="scientific">Trichomonas vaginalis (strain ATCC PRA-98 / G3)</name>
    <dbReference type="NCBI Taxonomy" id="412133"/>
    <lineage>
        <taxon>Eukaryota</taxon>
        <taxon>Metamonada</taxon>
        <taxon>Parabasalia</taxon>
        <taxon>Trichomonadida</taxon>
        <taxon>Trichomonadidae</taxon>
        <taxon>Trichomonas</taxon>
    </lineage>
</organism>
<evidence type="ECO:0000313" key="1">
    <source>
        <dbReference type="EMBL" id="EAY09401.1"/>
    </source>
</evidence>
<dbReference type="OrthoDB" id="10575349at2759"/>
<evidence type="ECO:0000313" key="2">
    <source>
        <dbReference type="Proteomes" id="UP000001542"/>
    </source>
</evidence>
<proteinExistence type="predicted"/>
<dbReference type="AlphaFoldDB" id="A2ED46"/>
<dbReference type="VEuPathDB" id="TrichDB:TVAG_420230"/>
<dbReference type="VEuPathDB" id="TrichDB:TVAGG3_0424850"/>
<sequence length="145" mass="16273">MSIKLNIVETIPTSLTEIQEEAWLVINSEKSSSPVSTIPFLINKTSYVDSTISLAVNLDNIENSFLYFTLCCYYQGNDDIIPLARTKVRIGNIPLDGVTHFQIPLYGHLNIDDQIITITLVGTLLKSDQPDLNIQEFIGSNTYIY</sequence>
<reference evidence="1" key="1">
    <citation type="submission" date="2006-10" db="EMBL/GenBank/DDBJ databases">
        <authorList>
            <person name="Amadeo P."/>
            <person name="Zhao Q."/>
            <person name="Wortman J."/>
            <person name="Fraser-Liggett C."/>
            <person name="Carlton J."/>
        </authorList>
    </citation>
    <scope>NUCLEOTIDE SEQUENCE</scope>
    <source>
        <strain evidence="1">G3</strain>
    </source>
</reference>
<dbReference type="KEGG" id="tva:4767318"/>
<reference evidence="1" key="2">
    <citation type="journal article" date="2007" name="Science">
        <title>Draft genome sequence of the sexually transmitted pathogen Trichomonas vaginalis.</title>
        <authorList>
            <person name="Carlton J.M."/>
            <person name="Hirt R.P."/>
            <person name="Silva J.C."/>
            <person name="Delcher A.L."/>
            <person name="Schatz M."/>
            <person name="Zhao Q."/>
            <person name="Wortman J.R."/>
            <person name="Bidwell S.L."/>
            <person name="Alsmark U.C.M."/>
            <person name="Besteiro S."/>
            <person name="Sicheritz-Ponten T."/>
            <person name="Noel C.J."/>
            <person name="Dacks J.B."/>
            <person name="Foster P.G."/>
            <person name="Simillion C."/>
            <person name="Van de Peer Y."/>
            <person name="Miranda-Saavedra D."/>
            <person name="Barton G.J."/>
            <person name="Westrop G.D."/>
            <person name="Mueller S."/>
            <person name="Dessi D."/>
            <person name="Fiori P.L."/>
            <person name="Ren Q."/>
            <person name="Paulsen I."/>
            <person name="Zhang H."/>
            <person name="Bastida-Corcuera F.D."/>
            <person name="Simoes-Barbosa A."/>
            <person name="Brown M.T."/>
            <person name="Hayes R.D."/>
            <person name="Mukherjee M."/>
            <person name="Okumura C.Y."/>
            <person name="Schneider R."/>
            <person name="Smith A.J."/>
            <person name="Vanacova S."/>
            <person name="Villalvazo M."/>
            <person name="Haas B.J."/>
            <person name="Pertea M."/>
            <person name="Feldblyum T.V."/>
            <person name="Utterback T.R."/>
            <person name="Shu C.L."/>
            <person name="Osoegawa K."/>
            <person name="de Jong P.J."/>
            <person name="Hrdy I."/>
            <person name="Horvathova L."/>
            <person name="Zubacova Z."/>
            <person name="Dolezal P."/>
            <person name="Malik S.B."/>
            <person name="Logsdon J.M. Jr."/>
            <person name="Henze K."/>
            <person name="Gupta A."/>
            <person name="Wang C.C."/>
            <person name="Dunne R.L."/>
            <person name="Upcroft J.A."/>
            <person name="Upcroft P."/>
            <person name="White O."/>
            <person name="Salzberg S.L."/>
            <person name="Tang P."/>
            <person name="Chiu C.-H."/>
            <person name="Lee Y.-S."/>
            <person name="Embley T.M."/>
            <person name="Coombs G.H."/>
            <person name="Mottram J.C."/>
            <person name="Tachezy J."/>
            <person name="Fraser-Liggett C.M."/>
            <person name="Johnson P.J."/>
        </authorList>
    </citation>
    <scope>NUCLEOTIDE SEQUENCE [LARGE SCALE GENOMIC DNA]</scope>
    <source>
        <strain evidence="1">G3</strain>
    </source>
</reference>
<dbReference type="RefSeq" id="XP_001321624.1">
    <property type="nucleotide sequence ID" value="XM_001321589.1"/>
</dbReference>